<dbReference type="EMBL" id="CAMKVN010000086">
    <property type="protein sequence ID" value="CAI2163363.1"/>
    <property type="molecule type" value="Genomic_DNA"/>
</dbReference>
<dbReference type="InterPro" id="IPR013320">
    <property type="entry name" value="ConA-like_dom_sf"/>
</dbReference>
<evidence type="ECO:0000259" key="1">
    <source>
        <dbReference type="PROSITE" id="PS50188"/>
    </source>
</evidence>
<dbReference type="PANTHER" id="PTHR12864">
    <property type="entry name" value="RAN BINDING PROTEIN 9-RELATED"/>
    <property type="match status" value="1"/>
</dbReference>
<dbReference type="Proteomes" id="UP001153678">
    <property type="component" value="Unassembled WGS sequence"/>
</dbReference>
<dbReference type="AlphaFoldDB" id="A0A9W4SC99"/>
<dbReference type="Gene3D" id="2.60.120.920">
    <property type="match status" value="1"/>
</dbReference>
<keyword evidence="3" id="KW-1185">Reference proteome</keyword>
<dbReference type="PROSITE" id="PS50188">
    <property type="entry name" value="B302_SPRY"/>
    <property type="match status" value="1"/>
</dbReference>
<accession>A0A9W4SC99</accession>
<dbReference type="InterPro" id="IPR043136">
    <property type="entry name" value="B30.2/SPRY_sf"/>
</dbReference>
<organism evidence="2 3">
    <name type="scientific">Funneliformis geosporum</name>
    <dbReference type="NCBI Taxonomy" id="1117311"/>
    <lineage>
        <taxon>Eukaryota</taxon>
        <taxon>Fungi</taxon>
        <taxon>Fungi incertae sedis</taxon>
        <taxon>Mucoromycota</taxon>
        <taxon>Glomeromycotina</taxon>
        <taxon>Glomeromycetes</taxon>
        <taxon>Glomerales</taxon>
        <taxon>Glomeraceae</taxon>
        <taxon>Funneliformis</taxon>
    </lineage>
</organism>
<evidence type="ECO:0000313" key="2">
    <source>
        <dbReference type="EMBL" id="CAI2163363.1"/>
    </source>
</evidence>
<proteinExistence type="predicted"/>
<dbReference type="InterPro" id="IPR050618">
    <property type="entry name" value="Ubq-SigPath_Reg"/>
</dbReference>
<comment type="caution">
    <text evidence="2">The sequence shown here is derived from an EMBL/GenBank/DDBJ whole genome shotgun (WGS) entry which is preliminary data.</text>
</comment>
<dbReference type="InterPro" id="IPR001870">
    <property type="entry name" value="B30.2/SPRY"/>
</dbReference>
<sequence>MSIVRHQPLLGQIFARLSFHIRKLLYVTSLVATHSPLLVLKNKLIENLTLPTCWEKNDSFRYIDIIDDKLGLLYSGPGNESDAAASRANNPIPSDIGIYYYEIEIIDEGEKKNIGIGFSEPNASLNRLPGWDWNSYGYHGDDGNRFWCGRGIRYGPLFSKGDVVGCGINYLNQSAFYTINGIHLGTAFMSLKGEYYPMVGMRSIDERILVNFGSKPFLFDINNYSKAIFSEYLKRWEERKKEPDDDGVNVNIINNILPDVPILDDDFYDEVDLASLFFP</sequence>
<dbReference type="SMART" id="SM00449">
    <property type="entry name" value="SPRY"/>
    <property type="match status" value="1"/>
</dbReference>
<dbReference type="OrthoDB" id="2413516at2759"/>
<feature type="domain" description="B30.2/SPRY" evidence="1">
    <location>
        <begin position="32"/>
        <end position="217"/>
    </location>
</feature>
<name>A0A9W4SC99_9GLOM</name>
<protein>
    <submittedName>
        <fullName evidence="2">4924_t:CDS:1</fullName>
    </submittedName>
</protein>
<dbReference type="Pfam" id="PF00622">
    <property type="entry name" value="SPRY"/>
    <property type="match status" value="1"/>
</dbReference>
<evidence type="ECO:0000313" key="3">
    <source>
        <dbReference type="Proteomes" id="UP001153678"/>
    </source>
</evidence>
<reference evidence="2" key="1">
    <citation type="submission" date="2022-08" db="EMBL/GenBank/DDBJ databases">
        <authorList>
            <person name="Kallberg Y."/>
            <person name="Tangrot J."/>
            <person name="Rosling A."/>
        </authorList>
    </citation>
    <scope>NUCLEOTIDE SEQUENCE</scope>
    <source>
        <strain evidence="2">Wild A</strain>
    </source>
</reference>
<dbReference type="SUPFAM" id="SSF49899">
    <property type="entry name" value="Concanavalin A-like lectins/glucanases"/>
    <property type="match status" value="1"/>
</dbReference>
<dbReference type="InterPro" id="IPR003877">
    <property type="entry name" value="SPRY_dom"/>
</dbReference>
<gene>
    <name evidence="2" type="ORF">FWILDA_LOCUS1031</name>
</gene>